<dbReference type="AlphaFoldDB" id="A0A381SX03"/>
<dbReference type="EMBL" id="UINC01003386">
    <property type="protein sequence ID" value="SVA05883.1"/>
    <property type="molecule type" value="Genomic_DNA"/>
</dbReference>
<evidence type="ECO:0000313" key="1">
    <source>
        <dbReference type="EMBL" id="SVA05883.1"/>
    </source>
</evidence>
<organism evidence="1">
    <name type="scientific">marine metagenome</name>
    <dbReference type="NCBI Taxonomy" id="408172"/>
    <lineage>
        <taxon>unclassified sequences</taxon>
        <taxon>metagenomes</taxon>
        <taxon>ecological metagenomes</taxon>
    </lineage>
</organism>
<sequence length="179" mass="21398">MNISGLKKQQLLDKFEDKISFQLIKKQWTKFYIKKHSTCYTAVLIYSYLMKEISPSESQVLLTHFDWNLQRLAEVLKQEQNDYFKGAALQRFRHTYDIAIKVIRSIAQWKNLSCQTDEQCFETALENGWLEKQLCWTEMIEDYQRINQKPQTDTENVYLKLTAYHKAFSHLFTHLKTIA</sequence>
<dbReference type="Pfam" id="PF08780">
    <property type="entry name" value="NTase_sub_bind"/>
    <property type="match status" value="1"/>
</dbReference>
<gene>
    <name evidence="1" type="ORF">METZ01_LOCUS58737</name>
</gene>
<dbReference type="SUPFAM" id="SSF81593">
    <property type="entry name" value="Nucleotidyltransferase substrate binding subunit/domain"/>
    <property type="match status" value="1"/>
</dbReference>
<dbReference type="Gene3D" id="1.20.120.330">
    <property type="entry name" value="Nucleotidyltransferases domain 2"/>
    <property type="match status" value="1"/>
</dbReference>
<dbReference type="InterPro" id="IPR010235">
    <property type="entry name" value="HepT"/>
</dbReference>
<name>A0A381SX03_9ZZZZ</name>
<protein>
    <submittedName>
        <fullName evidence="1">Uncharacterized protein</fullName>
    </submittedName>
</protein>
<proteinExistence type="predicted"/>
<accession>A0A381SX03</accession>
<reference evidence="1" key="1">
    <citation type="submission" date="2018-05" db="EMBL/GenBank/DDBJ databases">
        <authorList>
            <person name="Lanie J.A."/>
            <person name="Ng W.-L."/>
            <person name="Kazmierczak K.M."/>
            <person name="Andrzejewski T.M."/>
            <person name="Davidsen T.M."/>
            <person name="Wayne K.J."/>
            <person name="Tettelin H."/>
            <person name="Glass J.I."/>
            <person name="Rusch D."/>
            <person name="Podicherti R."/>
            <person name="Tsui H.-C.T."/>
            <person name="Winkler M.E."/>
        </authorList>
    </citation>
    <scope>NUCLEOTIDE SEQUENCE</scope>
</reference>